<accession>A0A814P184</accession>
<dbReference type="Proteomes" id="UP000663829">
    <property type="component" value="Unassembled WGS sequence"/>
</dbReference>
<keyword evidence="3" id="KW-1185">Reference proteome</keyword>
<dbReference type="EMBL" id="CAJNOQ010005470">
    <property type="protein sequence ID" value="CAF1099825.1"/>
    <property type="molecule type" value="Genomic_DNA"/>
</dbReference>
<comment type="caution">
    <text evidence="1">The sequence shown here is derived from an EMBL/GenBank/DDBJ whole genome shotgun (WGS) entry which is preliminary data.</text>
</comment>
<dbReference type="EMBL" id="CAJOBC010005473">
    <property type="protein sequence ID" value="CAF3864869.1"/>
    <property type="molecule type" value="Genomic_DNA"/>
</dbReference>
<name>A0A814P184_9BILA</name>
<gene>
    <name evidence="1" type="ORF">GPM918_LOCUS18689</name>
    <name evidence="2" type="ORF">SRO942_LOCUS18688</name>
</gene>
<sequence length="114" mass="13508">MTENVDRDDDPWIEALSQRRPGTNDLVISYKQSTSKPRDLEEMKGEKWTTDKQQINDYFQNSMQCTKCQRGLMDEQIRVEKATKNWLAMTTVTVDVEINCQVCHSYTLWNCCYW</sequence>
<evidence type="ECO:0000313" key="3">
    <source>
        <dbReference type="Proteomes" id="UP000663829"/>
    </source>
</evidence>
<organism evidence="1 3">
    <name type="scientific">Didymodactylos carnosus</name>
    <dbReference type="NCBI Taxonomy" id="1234261"/>
    <lineage>
        <taxon>Eukaryota</taxon>
        <taxon>Metazoa</taxon>
        <taxon>Spiralia</taxon>
        <taxon>Gnathifera</taxon>
        <taxon>Rotifera</taxon>
        <taxon>Eurotatoria</taxon>
        <taxon>Bdelloidea</taxon>
        <taxon>Philodinida</taxon>
        <taxon>Philodinidae</taxon>
        <taxon>Didymodactylos</taxon>
    </lineage>
</organism>
<evidence type="ECO:0000313" key="2">
    <source>
        <dbReference type="EMBL" id="CAF3864869.1"/>
    </source>
</evidence>
<dbReference type="Proteomes" id="UP000681722">
    <property type="component" value="Unassembled WGS sequence"/>
</dbReference>
<evidence type="ECO:0000313" key="1">
    <source>
        <dbReference type="EMBL" id="CAF1099825.1"/>
    </source>
</evidence>
<proteinExistence type="predicted"/>
<reference evidence="1" key="1">
    <citation type="submission" date="2021-02" db="EMBL/GenBank/DDBJ databases">
        <authorList>
            <person name="Nowell W R."/>
        </authorList>
    </citation>
    <scope>NUCLEOTIDE SEQUENCE</scope>
</reference>
<dbReference type="AlphaFoldDB" id="A0A814P184"/>
<protein>
    <submittedName>
        <fullName evidence="1">Uncharacterized protein</fullName>
    </submittedName>
</protein>